<keyword evidence="3" id="KW-0413">Isomerase</keyword>
<dbReference type="InterPro" id="IPR050312">
    <property type="entry name" value="IolE/XylAMocC-like"/>
</dbReference>
<dbReference type="AlphaFoldDB" id="A0A437J9Z0"/>
<dbReference type="PROSITE" id="PS51318">
    <property type="entry name" value="TAT"/>
    <property type="match status" value="1"/>
</dbReference>
<dbReference type="Proteomes" id="UP000282977">
    <property type="component" value="Unassembled WGS sequence"/>
</dbReference>
<dbReference type="InterPro" id="IPR013022">
    <property type="entry name" value="Xyl_isomerase-like_TIM-brl"/>
</dbReference>
<evidence type="ECO:0000313" key="3">
    <source>
        <dbReference type="EMBL" id="RVT42294.1"/>
    </source>
</evidence>
<sequence length="288" mass="31306">MNMTRRQAITGAAMLGTAAAILPPAQAQSGGAIKAAGLQLYTVRDAFQKDPVATLERVAKIGYGEVEYGGAGYDRLDPVMLRKTQDRLGIIASSMHVPYQQIIDQPTEVIARGRALGVSLIVIPYADVPMRTRDGWRMLVAGLNRFGAQAKRAGIQLAYHNHAFEFTEKHDGRSLFDLLVAEREPELVKIELDLFWTIAAGENPDAIIDRLAGDIVAYHVKDRTRDGVMVSVGAGVVDFAAIFARNAAAGVRHLFVENDFAALPYQPDAFASVEFSFNTMKRLGFAGG</sequence>
<dbReference type="PANTHER" id="PTHR12110">
    <property type="entry name" value="HYDROXYPYRUVATE ISOMERASE"/>
    <property type="match status" value="1"/>
</dbReference>
<keyword evidence="1" id="KW-0732">Signal</keyword>
<dbReference type="InterPro" id="IPR036237">
    <property type="entry name" value="Xyl_isomerase-like_sf"/>
</dbReference>
<dbReference type="Gene3D" id="3.20.20.150">
    <property type="entry name" value="Divalent-metal-dependent TIM barrel enzymes"/>
    <property type="match status" value="1"/>
</dbReference>
<gene>
    <name evidence="3" type="ORF">ENE74_08840</name>
</gene>
<proteinExistence type="predicted"/>
<feature type="chain" id="PRO_5019401605" evidence="1">
    <location>
        <begin position="28"/>
        <end position="288"/>
    </location>
</feature>
<evidence type="ECO:0000256" key="1">
    <source>
        <dbReference type="SAM" id="SignalP"/>
    </source>
</evidence>
<dbReference type="InterPro" id="IPR006311">
    <property type="entry name" value="TAT_signal"/>
</dbReference>
<accession>A0A437J9Z0</accession>
<protein>
    <submittedName>
        <fullName evidence="3">Sugar phosphate isomerase/epimerase</fullName>
    </submittedName>
</protein>
<feature type="signal peptide" evidence="1">
    <location>
        <begin position="1"/>
        <end position="27"/>
    </location>
</feature>
<comment type="caution">
    <text evidence="3">The sequence shown here is derived from an EMBL/GenBank/DDBJ whole genome shotgun (WGS) entry which is preliminary data.</text>
</comment>
<evidence type="ECO:0000259" key="2">
    <source>
        <dbReference type="Pfam" id="PF01261"/>
    </source>
</evidence>
<dbReference type="Pfam" id="PF01261">
    <property type="entry name" value="AP_endonuc_2"/>
    <property type="match status" value="1"/>
</dbReference>
<dbReference type="EMBL" id="RZUL01000002">
    <property type="protein sequence ID" value="RVT42294.1"/>
    <property type="molecule type" value="Genomic_DNA"/>
</dbReference>
<reference evidence="3 4" key="1">
    <citation type="submission" date="2019-01" db="EMBL/GenBank/DDBJ databases">
        <authorList>
            <person name="Chen W.-M."/>
        </authorList>
    </citation>
    <scope>NUCLEOTIDE SEQUENCE [LARGE SCALE GENOMIC DNA]</scope>
    <source>
        <strain evidence="3 4">TLA-22</strain>
    </source>
</reference>
<evidence type="ECO:0000313" key="4">
    <source>
        <dbReference type="Proteomes" id="UP000282977"/>
    </source>
</evidence>
<dbReference type="SUPFAM" id="SSF51658">
    <property type="entry name" value="Xylose isomerase-like"/>
    <property type="match status" value="1"/>
</dbReference>
<feature type="domain" description="Xylose isomerase-like TIM barrel" evidence="2">
    <location>
        <begin position="101"/>
        <end position="250"/>
    </location>
</feature>
<dbReference type="OrthoDB" id="9798407at2"/>
<dbReference type="GO" id="GO:0016853">
    <property type="term" value="F:isomerase activity"/>
    <property type="evidence" value="ECO:0007669"/>
    <property type="project" value="UniProtKB-KW"/>
</dbReference>
<keyword evidence="4" id="KW-1185">Reference proteome</keyword>
<name>A0A437J9Z0_9SPHN</name>
<organism evidence="3 4">
    <name type="scientific">Sphingobium algorifonticola</name>
    <dbReference type="NCBI Taxonomy" id="2008318"/>
    <lineage>
        <taxon>Bacteria</taxon>
        <taxon>Pseudomonadati</taxon>
        <taxon>Pseudomonadota</taxon>
        <taxon>Alphaproteobacteria</taxon>
        <taxon>Sphingomonadales</taxon>
        <taxon>Sphingomonadaceae</taxon>
        <taxon>Sphingobium</taxon>
    </lineage>
</organism>
<dbReference type="PANTHER" id="PTHR12110:SF41">
    <property type="entry name" value="INOSOSE DEHYDRATASE"/>
    <property type="match status" value="1"/>
</dbReference>